<evidence type="ECO:0000313" key="2">
    <source>
        <dbReference type="Proteomes" id="UP000258309"/>
    </source>
</evidence>
<dbReference type="AlphaFoldDB" id="A0A3E2HDJ1"/>
<evidence type="ECO:0000313" key="1">
    <source>
        <dbReference type="EMBL" id="RFU31478.1"/>
    </source>
</evidence>
<dbReference type="EMBL" id="NCSJ02000075">
    <property type="protein sequence ID" value="RFU31478.1"/>
    <property type="molecule type" value="Genomic_DNA"/>
</dbReference>
<reference evidence="1 2" key="1">
    <citation type="submission" date="2018-05" db="EMBL/GenBank/DDBJ databases">
        <title>Draft genome sequence of Scytalidium lignicola DSM 105466, a ubiquitous saprotrophic fungus.</title>
        <authorList>
            <person name="Buettner E."/>
            <person name="Gebauer A.M."/>
            <person name="Hofrichter M."/>
            <person name="Liers C."/>
            <person name="Kellner H."/>
        </authorList>
    </citation>
    <scope>NUCLEOTIDE SEQUENCE [LARGE SCALE GENOMIC DNA]</scope>
    <source>
        <strain evidence="1 2">DSM 105466</strain>
    </source>
</reference>
<proteinExistence type="predicted"/>
<feature type="non-terminal residue" evidence="1">
    <location>
        <position position="282"/>
    </location>
</feature>
<protein>
    <submittedName>
        <fullName evidence="1">Uncharacterized protein</fullName>
    </submittedName>
</protein>
<name>A0A3E2HDJ1_SCYLI</name>
<dbReference type="Proteomes" id="UP000258309">
    <property type="component" value="Unassembled WGS sequence"/>
</dbReference>
<feature type="non-terminal residue" evidence="1">
    <location>
        <position position="1"/>
    </location>
</feature>
<dbReference type="OMA" id="HRANDWN"/>
<gene>
    <name evidence="1" type="ORF">B7463_g4886</name>
</gene>
<sequence>MSDITNGHLTTVAELEATGLDLQGWLNATAGLPDAWAEGNTDCAFKVNDFVGVQRSHRANDWNYFGGNLNLVGKGTYTHISGDPVPIGSANISTVADITQTGTWDNSTGAEPATFTLSFVNSVSDSVQLAVSQTAKWGGDASFDIEGFKFGLSASYDITNTTANDQSTSSSTTDEVSRVLAPGEVVQHSIRRSTTTAVQAYKVTVAISGIDPAGTIGKASRDQGSWDRFLKIEDVAAGKATLSSDAQYVVTTTTVRTDVVLTKVLSNHSTLAARLKFRQSLE</sequence>
<dbReference type="OrthoDB" id="2940722at2759"/>
<comment type="caution">
    <text evidence="1">The sequence shown here is derived from an EMBL/GenBank/DDBJ whole genome shotgun (WGS) entry which is preliminary data.</text>
</comment>
<keyword evidence="2" id="KW-1185">Reference proteome</keyword>
<accession>A0A3E2HDJ1</accession>
<organism evidence="1 2">
    <name type="scientific">Scytalidium lignicola</name>
    <name type="common">Hyphomycete</name>
    <dbReference type="NCBI Taxonomy" id="5539"/>
    <lineage>
        <taxon>Eukaryota</taxon>
        <taxon>Fungi</taxon>
        <taxon>Dikarya</taxon>
        <taxon>Ascomycota</taxon>
        <taxon>Pezizomycotina</taxon>
        <taxon>Leotiomycetes</taxon>
        <taxon>Leotiomycetes incertae sedis</taxon>
        <taxon>Scytalidium</taxon>
    </lineage>
</organism>